<dbReference type="SMART" id="SM00257">
    <property type="entry name" value="LysM"/>
    <property type="match status" value="1"/>
</dbReference>
<dbReference type="InterPro" id="IPR036779">
    <property type="entry name" value="LysM_dom_sf"/>
</dbReference>
<dbReference type="Gene3D" id="3.10.350.10">
    <property type="entry name" value="LysM domain"/>
    <property type="match status" value="1"/>
</dbReference>
<name>A0A1B9QXL3_9VIBR</name>
<evidence type="ECO:0000313" key="2">
    <source>
        <dbReference type="EMBL" id="OCH74817.1"/>
    </source>
</evidence>
<dbReference type="CDD" id="cd00118">
    <property type="entry name" value="LysM"/>
    <property type="match status" value="1"/>
</dbReference>
<protein>
    <submittedName>
        <fullName evidence="2">Peptidoglycan-binding protein</fullName>
    </submittedName>
</protein>
<organism evidence="2 3">
    <name type="scientific">Vibrio genomosp. F10</name>
    <dbReference type="NCBI Taxonomy" id="723171"/>
    <lineage>
        <taxon>Bacteria</taxon>
        <taxon>Pseudomonadati</taxon>
        <taxon>Pseudomonadota</taxon>
        <taxon>Gammaproteobacteria</taxon>
        <taxon>Vibrionales</taxon>
        <taxon>Vibrionaceae</taxon>
        <taxon>Vibrio</taxon>
    </lineage>
</organism>
<dbReference type="SUPFAM" id="SSF54106">
    <property type="entry name" value="LysM domain"/>
    <property type="match status" value="1"/>
</dbReference>
<evidence type="ECO:0000313" key="3">
    <source>
        <dbReference type="Proteomes" id="UP000093173"/>
    </source>
</evidence>
<keyword evidence="3" id="KW-1185">Reference proteome</keyword>
<dbReference type="AlphaFoldDB" id="A0A1B9QXL3"/>
<dbReference type="InterPro" id="IPR052196">
    <property type="entry name" value="Bact_Kbp"/>
</dbReference>
<dbReference type="PANTHER" id="PTHR34700:SF4">
    <property type="entry name" value="PHAGE-LIKE ELEMENT PBSX PROTEIN XKDP"/>
    <property type="match status" value="1"/>
</dbReference>
<evidence type="ECO:0000259" key="1">
    <source>
        <dbReference type="PROSITE" id="PS51782"/>
    </source>
</evidence>
<comment type="caution">
    <text evidence="2">The sequence shown here is derived from an EMBL/GenBank/DDBJ whole genome shotgun (WGS) entry which is preliminary data.</text>
</comment>
<dbReference type="InterPro" id="IPR018392">
    <property type="entry name" value="LysM"/>
</dbReference>
<dbReference type="Proteomes" id="UP000093173">
    <property type="component" value="Unassembled WGS sequence"/>
</dbReference>
<proteinExistence type="predicted"/>
<sequence>MPRINHWFLMLSFSILMFVSWSVFASKSAPLTLKEGAPKTYTVVKGDTLWDISALYLNSPWLWPKLWRNNPEIDNPHLIYPGDKLTLVWLNGQPVLSLKPMVKMSPKVRVLDKQAVPTLKESLVVPYLQSDRLVSLETLRLGSKVLGSSGGKKFLTSEDALFISRTTNERHWGIYRVASEFKRDNQTMVALQRIASAQREKQQEEDLTQLKVLTQANEIWLNDIALPDITVESNGLSTTFYPLPAPDETMAKILGALNGSQYSVRNQVVIIDKGSEDQVIQGSMFQLFQPGASVYQKQGKYSYTDESNASEFRLPDTSIGSLMVIRPYRYFSLALITDSKAPISSEALLVSPNHSLKKTTNTTDELSIVNQRSMIDEG</sequence>
<accession>A0A1B9QXL3</accession>
<gene>
    <name evidence="2" type="ORF">A6E14_00355</name>
</gene>
<dbReference type="PROSITE" id="PS51782">
    <property type="entry name" value="LYSM"/>
    <property type="match status" value="1"/>
</dbReference>
<reference evidence="3" key="1">
    <citation type="submission" date="2016-06" db="EMBL/GenBank/DDBJ databases">
        <authorList>
            <person name="Hehemann J.-H."/>
            <person name="Arevalo P."/>
            <person name="Datta M.S."/>
            <person name="Polz M.F."/>
        </authorList>
    </citation>
    <scope>NUCLEOTIDE SEQUENCE [LARGE SCALE GENOMIC DNA]</scope>
    <source>
        <strain evidence="3">9CSC122</strain>
    </source>
</reference>
<dbReference type="RefSeq" id="WP_017038337.1">
    <property type="nucleotide sequence ID" value="NZ_JBNGCH010000605.1"/>
</dbReference>
<feature type="domain" description="LysM" evidence="1">
    <location>
        <begin position="39"/>
        <end position="87"/>
    </location>
</feature>
<dbReference type="PANTHER" id="PTHR34700">
    <property type="entry name" value="POTASSIUM BINDING PROTEIN KBP"/>
    <property type="match status" value="1"/>
</dbReference>
<dbReference type="Pfam" id="PF01476">
    <property type="entry name" value="LysM"/>
    <property type="match status" value="1"/>
</dbReference>
<dbReference type="EMBL" id="MAJZ01000605">
    <property type="protein sequence ID" value="OCH74817.1"/>
    <property type="molecule type" value="Genomic_DNA"/>
</dbReference>